<sequence length="217" mass="23721">MPRTVAAVKQQQHTQRRPPAKESRRPPPPPAHLAVGEPRSRLAGTASCQHPASQTRRPSSQASFPGRRPPSPLSHSDSTRTLLKDTAQGHCTSNTTQETSASLIRGSCVFGVCFQATAPGGGAEDEEGGCEVGEETGPEEGVDPQEREEIEREINRKRREGEEEVVKKLGEEQKKVLKSDRKEQKAAGRVFWIASNEAETVDRMFKGEDGVESLESE</sequence>
<feature type="region of interest" description="Disordered" evidence="1">
    <location>
        <begin position="117"/>
        <end position="185"/>
    </location>
</feature>
<proteinExistence type="predicted"/>
<feature type="compositionally biased region" description="Basic and acidic residues" evidence="1">
    <location>
        <begin position="144"/>
        <end position="185"/>
    </location>
</feature>
<reference evidence="2 3" key="1">
    <citation type="submission" date="2017-04" db="EMBL/GenBank/DDBJ databases">
        <title>Draft genome sequence of Marssonina coronaria NL1: causal agent of apple blotch.</title>
        <authorList>
            <person name="Cheng Q."/>
        </authorList>
    </citation>
    <scope>NUCLEOTIDE SEQUENCE [LARGE SCALE GENOMIC DNA]</scope>
    <source>
        <strain evidence="2 3">NL1</strain>
    </source>
</reference>
<dbReference type="EMBL" id="MZNU01000153">
    <property type="protein sequence ID" value="OWP03939.1"/>
    <property type="molecule type" value="Genomic_DNA"/>
</dbReference>
<name>A0A218Z7A5_9HELO</name>
<accession>A0A218Z7A5</accession>
<dbReference type="Proteomes" id="UP000242519">
    <property type="component" value="Unassembled WGS sequence"/>
</dbReference>
<evidence type="ECO:0000313" key="3">
    <source>
        <dbReference type="Proteomes" id="UP000242519"/>
    </source>
</evidence>
<organism evidence="2 3">
    <name type="scientific">Diplocarpon coronariae</name>
    <dbReference type="NCBI Taxonomy" id="2795749"/>
    <lineage>
        <taxon>Eukaryota</taxon>
        <taxon>Fungi</taxon>
        <taxon>Dikarya</taxon>
        <taxon>Ascomycota</taxon>
        <taxon>Pezizomycotina</taxon>
        <taxon>Leotiomycetes</taxon>
        <taxon>Helotiales</taxon>
        <taxon>Drepanopezizaceae</taxon>
        <taxon>Diplocarpon</taxon>
    </lineage>
</organism>
<comment type="caution">
    <text evidence="2">The sequence shown here is derived from an EMBL/GenBank/DDBJ whole genome shotgun (WGS) entry which is preliminary data.</text>
</comment>
<evidence type="ECO:0000313" key="2">
    <source>
        <dbReference type="EMBL" id="OWP03939.1"/>
    </source>
</evidence>
<dbReference type="InParanoid" id="A0A218Z7A5"/>
<gene>
    <name evidence="2" type="ORF">B2J93_4503</name>
</gene>
<evidence type="ECO:0000256" key="1">
    <source>
        <dbReference type="SAM" id="MobiDB-lite"/>
    </source>
</evidence>
<keyword evidence="3" id="KW-1185">Reference proteome</keyword>
<dbReference type="AlphaFoldDB" id="A0A218Z7A5"/>
<feature type="compositionally biased region" description="Polar residues" evidence="1">
    <location>
        <begin position="89"/>
        <end position="100"/>
    </location>
</feature>
<feature type="compositionally biased region" description="Polar residues" evidence="1">
    <location>
        <begin position="46"/>
        <end position="63"/>
    </location>
</feature>
<feature type="compositionally biased region" description="Acidic residues" evidence="1">
    <location>
        <begin position="123"/>
        <end position="143"/>
    </location>
</feature>
<feature type="region of interest" description="Disordered" evidence="1">
    <location>
        <begin position="1"/>
        <end position="100"/>
    </location>
</feature>
<protein>
    <submittedName>
        <fullName evidence="2">Uncharacterized protein</fullName>
    </submittedName>
</protein>